<reference evidence="2" key="3">
    <citation type="submission" date="1995-10" db="EMBL/GenBank/DDBJ databases">
        <title>Sequenced by Hajo Delius, Deutsches Krebsforschungzentrum, Angewandte Tumorvirologie, I.N.F. 506, W-6900 Heidelberg, Germany.</title>
        <authorList>
            <person name="Delius H."/>
        </authorList>
    </citation>
    <scope>NUCLEOTIDE SEQUENCE</scope>
</reference>
<organism>
    <name type="scientific">Human papillomavirus 38</name>
    <dbReference type="NCBI Taxonomy" id="37959"/>
    <lineage>
        <taxon>Viruses</taxon>
        <taxon>Monodnaviria</taxon>
        <taxon>Shotokuvirae</taxon>
        <taxon>Cossaviricota</taxon>
        <taxon>Papovaviricetes</taxon>
        <taxon>Zurhausenvirales</taxon>
        <taxon>Papillomaviridae</taxon>
        <taxon>Firstpapillomavirinae</taxon>
        <taxon>Betapapillomavirus</taxon>
        <taxon>Betapapillomavirus 2</taxon>
    </lineage>
</organism>
<dbReference type="EMBL" id="U31787">
    <property type="protein sequence ID" value="AAA79454.1"/>
    <property type="molecule type" value="Genomic_DNA"/>
</dbReference>
<proteinExistence type="predicted"/>
<reference evidence="2" key="1">
    <citation type="journal article" date="1986" name="Int. J. Cancer">
        <title>Molecular cloning of two new HPV types (HPV 37 and HPV 38) from a keratoacanthoma and a malignant melanoma.</title>
        <authorList>
            <person name="Scheurlen W."/>
            <person name="Gissmann L."/>
            <person name="Gross G."/>
            <person name="zur Hausen H."/>
        </authorList>
    </citation>
    <scope>NUCLEOTIDE SEQUENCE [LARGE SCALE GENOMIC DNA]</scope>
</reference>
<protein>
    <submittedName>
        <fullName evidence="2">E4 protein</fullName>
    </submittedName>
</protein>
<feature type="compositionally biased region" description="Basic and acidic residues" evidence="1">
    <location>
        <begin position="63"/>
        <end position="72"/>
    </location>
</feature>
<dbReference type="Proteomes" id="UP000009166">
    <property type="component" value="Genome"/>
</dbReference>
<accession>Q80911</accession>
<gene>
    <name evidence="2" type="primary">E4</name>
</gene>
<name>Q80911_HPV38</name>
<sequence length="189" mass="20574">NLKMMLNDMVSQDYGKYMLIKTLCLPPLPVLRRQLETPPTPHPGRHSPSLPPPCPPNGHHPKQHGDTGEKHLALQPPPAGKGKDKEKPQAPKGEEKADQGPEAPTGEGGTPGDPPPEDPQSPPPGEGEGEEGTAEGGGRSPARDQDPSHEPLLQGVAYRLTKWERQFDQLVDKVVEDLRGYWQTLQTPQ</sequence>
<feature type="non-terminal residue" evidence="2">
    <location>
        <position position="1"/>
    </location>
</feature>
<evidence type="ECO:0000313" key="2">
    <source>
        <dbReference type="EMBL" id="AAA79454.1"/>
    </source>
</evidence>
<feature type="compositionally biased region" description="Basic and acidic residues" evidence="1">
    <location>
        <begin position="81"/>
        <end position="99"/>
    </location>
</feature>
<organismHost>
    <name type="scientific">Homo sapiens</name>
    <name type="common">Human</name>
    <dbReference type="NCBI Taxonomy" id="9606"/>
</organismHost>
<feature type="compositionally biased region" description="Pro residues" evidence="1">
    <location>
        <begin position="112"/>
        <end position="125"/>
    </location>
</feature>
<feature type="compositionally biased region" description="Pro residues" evidence="1">
    <location>
        <begin position="49"/>
        <end position="58"/>
    </location>
</feature>
<reference evidence="2" key="2">
    <citation type="submission" date="1995-07" db="EMBL/GenBank/DDBJ databases">
        <authorList>
            <person name="Farmer A.D."/>
        </authorList>
    </citation>
    <scope>NUCLEOTIDE SEQUENCE</scope>
</reference>
<feature type="region of interest" description="Disordered" evidence="1">
    <location>
        <begin position="34"/>
        <end position="153"/>
    </location>
</feature>
<evidence type="ECO:0000256" key="1">
    <source>
        <dbReference type="SAM" id="MobiDB-lite"/>
    </source>
</evidence>